<dbReference type="SMART" id="SM00184">
    <property type="entry name" value="RING"/>
    <property type="match status" value="1"/>
</dbReference>
<evidence type="ECO:0000256" key="6">
    <source>
        <dbReference type="ARBA" id="ARBA00022692"/>
    </source>
</evidence>
<evidence type="ECO:0000256" key="12">
    <source>
        <dbReference type="ARBA" id="ARBA00023136"/>
    </source>
</evidence>
<dbReference type="GO" id="GO:0008270">
    <property type="term" value="F:zinc ion binding"/>
    <property type="evidence" value="ECO:0007669"/>
    <property type="project" value="UniProtKB-KW"/>
</dbReference>
<evidence type="ECO:0000256" key="4">
    <source>
        <dbReference type="ARBA" id="ARBA00012483"/>
    </source>
</evidence>
<dbReference type="InterPro" id="IPR013083">
    <property type="entry name" value="Znf_RING/FYVE/PHD"/>
</dbReference>
<reference evidence="18" key="1">
    <citation type="submission" date="2022-02" db="EMBL/GenBank/DDBJ databases">
        <authorList>
            <person name="Henning P.M."/>
            <person name="McCubbin A.G."/>
            <person name="Shore J.S."/>
        </authorList>
    </citation>
    <scope>NUCLEOTIDE SEQUENCE</scope>
    <source>
        <strain evidence="18">F60SS</strain>
        <tissue evidence="18">Leaves</tissue>
    </source>
</reference>
<evidence type="ECO:0000256" key="9">
    <source>
        <dbReference type="ARBA" id="ARBA00022786"/>
    </source>
</evidence>
<dbReference type="EC" id="2.3.2.27" evidence="4"/>
<organism evidence="18 19">
    <name type="scientific">Turnera subulata</name>
    <dbReference type="NCBI Taxonomy" id="218843"/>
    <lineage>
        <taxon>Eukaryota</taxon>
        <taxon>Viridiplantae</taxon>
        <taxon>Streptophyta</taxon>
        <taxon>Embryophyta</taxon>
        <taxon>Tracheophyta</taxon>
        <taxon>Spermatophyta</taxon>
        <taxon>Magnoliopsida</taxon>
        <taxon>eudicotyledons</taxon>
        <taxon>Gunneridae</taxon>
        <taxon>Pentapetalae</taxon>
        <taxon>rosids</taxon>
        <taxon>fabids</taxon>
        <taxon>Malpighiales</taxon>
        <taxon>Passifloraceae</taxon>
        <taxon>Turnera</taxon>
    </lineage>
</organism>
<comment type="catalytic activity">
    <reaction evidence="1">
        <text>S-ubiquitinyl-[E2 ubiquitin-conjugating enzyme]-L-cysteine + [acceptor protein]-L-lysine = [E2 ubiquitin-conjugating enzyme]-L-cysteine + N(6)-ubiquitinyl-[acceptor protein]-L-lysine.</text>
        <dbReference type="EC" id="2.3.2.27"/>
    </reaction>
</comment>
<evidence type="ECO:0000256" key="10">
    <source>
        <dbReference type="ARBA" id="ARBA00022833"/>
    </source>
</evidence>
<keyword evidence="11 16" id="KW-1133">Transmembrane helix</keyword>
<keyword evidence="12 16" id="KW-0472">Membrane</keyword>
<dbReference type="SUPFAM" id="SSF57850">
    <property type="entry name" value="RING/U-box"/>
    <property type="match status" value="1"/>
</dbReference>
<dbReference type="GO" id="GO:0061630">
    <property type="term" value="F:ubiquitin protein ligase activity"/>
    <property type="evidence" value="ECO:0007669"/>
    <property type="project" value="UniProtKB-EC"/>
</dbReference>
<evidence type="ECO:0000256" key="5">
    <source>
        <dbReference type="ARBA" id="ARBA00022679"/>
    </source>
</evidence>
<evidence type="ECO:0000256" key="15">
    <source>
        <dbReference type="SAM" id="MobiDB-lite"/>
    </source>
</evidence>
<evidence type="ECO:0000256" key="13">
    <source>
        <dbReference type="ARBA" id="ARBA00024209"/>
    </source>
</evidence>
<dbReference type="EMBL" id="JAKUCV010005907">
    <property type="protein sequence ID" value="KAJ4829397.1"/>
    <property type="molecule type" value="Genomic_DNA"/>
</dbReference>
<evidence type="ECO:0000313" key="18">
    <source>
        <dbReference type="EMBL" id="KAJ4829397.1"/>
    </source>
</evidence>
<dbReference type="GO" id="GO:0016020">
    <property type="term" value="C:membrane"/>
    <property type="evidence" value="ECO:0007669"/>
    <property type="project" value="UniProtKB-SubCell"/>
</dbReference>
<dbReference type="Pfam" id="PF13639">
    <property type="entry name" value="zf-RING_2"/>
    <property type="match status" value="1"/>
</dbReference>
<comment type="subcellular location">
    <subcellularLocation>
        <location evidence="2">Membrane</location>
        <topology evidence="2">Single-pass membrane protein</topology>
    </subcellularLocation>
</comment>
<evidence type="ECO:0000256" key="8">
    <source>
        <dbReference type="ARBA" id="ARBA00022771"/>
    </source>
</evidence>
<name>A0A9Q0J632_9ROSI</name>
<dbReference type="AlphaFoldDB" id="A0A9Q0J632"/>
<proteinExistence type="inferred from homology"/>
<accession>A0A9Q0J632</accession>
<feature type="region of interest" description="Disordered" evidence="15">
    <location>
        <begin position="177"/>
        <end position="240"/>
    </location>
</feature>
<dbReference type="InterPro" id="IPR001841">
    <property type="entry name" value="Znf_RING"/>
</dbReference>
<evidence type="ECO:0000256" key="11">
    <source>
        <dbReference type="ARBA" id="ARBA00022989"/>
    </source>
</evidence>
<gene>
    <name evidence="18" type="ORF">Tsubulata_014541</name>
</gene>
<dbReference type="Gene3D" id="3.30.40.10">
    <property type="entry name" value="Zinc/RING finger domain, C3HC4 (zinc finger)"/>
    <property type="match status" value="1"/>
</dbReference>
<keyword evidence="9" id="KW-0833">Ubl conjugation pathway</keyword>
<comment type="caution">
    <text evidence="18">The sequence shown here is derived from an EMBL/GenBank/DDBJ whole genome shotgun (WGS) entry which is preliminary data.</text>
</comment>
<evidence type="ECO:0000256" key="7">
    <source>
        <dbReference type="ARBA" id="ARBA00022723"/>
    </source>
</evidence>
<dbReference type="PANTHER" id="PTHR14155">
    <property type="entry name" value="RING FINGER DOMAIN-CONTAINING"/>
    <property type="match status" value="1"/>
</dbReference>
<evidence type="ECO:0000256" key="1">
    <source>
        <dbReference type="ARBA" id="ARBA00000900"/>
    </source>
</evidence>
<protein>
    <recommendedName>
        <fullName evidence="4">RING-type E3 ubiquitin transferase</fullName>
        <ecNumber evidence="4">2.3.2.27</ecNumber>
    </recommendedName>
</protein>
<keyword evidence="10" id="KW-0862">Zinc</keyword>
<keyword evidence="5" id="KW-0808">Transferase</keyword>
<dbReference type="OrthoDB" id="9984778at2759"/>
<feature type="compositionally biased region" description="Basic and acidic residues" evidence="15">
    <location>
        <begin position="207"/>
        <end position="225"/>
    </location>
</feature>
<feature type="compositionally biased region" description="Basic and acidic residues" evidence="15">
    <location>
        <begin position="177"/>
        <end position="197"/>
    </location>
</feature>
<evidence type="ECO:0000259" key="17">
    <source>
        <dbReference type="PROSITE" id="PS50089"/>
    </source>
</evidence>
<evidence type="ECO:0000256" key="2">
    <source>
        <dbReference type="ARBA" id="ARBA00004167"/>
    </source>
</evidence>
<dbReference type="Proteomes" id="UP001141552">
    <property type="component" value="Unassembled WGS sequence"/>
</dbReference>
<dbReference type="PROSITE" id="PS50089">
    <property type="entry name" value="ZF_RING_2"/>
    <property type="match status" value="1"/>
</dbReference>
<keyword evidence="6 16" id="KW-0812">Transmembrane</keyword>
<dbReference type="CDD" id="cd16461">
    <property type="entry name" value="RING-H2_EL5-like"/>
    <property type="match status" value="1"/>
</dbReference>
<dbReference type="PANTHER" id="PTHR14155:SF521">
    <property type="entry name" value="RING-H2 FINGER PROTEIN ATL30"/>
    <property type="match status" value="1"/>
</dbReference>
<keyword evidence="7" id="KW-0479">Metal-binding</keyword>
<comment type="pathway">
    <text evidence="3">Protein modification; protein ubiquitination.</text>
</comment>
<feature type="transmembrane region" description="Helical" evidence="16">
    <location>
        <begin position="20"/>
        <end position="45"/>
    </location>
</feature>
<evidence type="ECO:0000256" key="14">
    <source>
        <dbReference type="PROSITE-ProRule" id="PRU00175"/>
    </source>
</evidence>
<dbReference type="FunFam" id="3.30.40.10:FF:000187">
    <property type="entry name" value="E3 ubiquitin-protein ligase ATL6"/>
    <property type="match status" value="1"/>
</dbReference>
<feature type="domain" description="RING-type" evidence="17">
    <location>
        <begin position="100"/>
        <end position="142"/>
    </location>
</feature>
<evidence type="ECO:0000313" key="19">
    <source>
        <dbReference type="Proteomes" id="UP001141552"/>
    </source>
</evidence>
<sequence>MSSNPQPPAQPPALASPPVSLVLTVVLLVAFFVGFFSIFFCRCIMESMVFGWQRNQATHLENPSNPQESSGLDPSLVQLFPTFAYSSVKDFKREEYGLECAICLGEFSEEDELRLLTVCFHVFHQECIDLWLESHKTCPVCRRDLDLPKEVLEKTPLVLDQDSNIASHVRNISEHVSIEIRDDHGRENGEETSRNDGEGTADDDHEDEHMRKQIDPRPEKVERFPRSRSTGHSIRVNRGEEQGDRYTLRLLDNVKVKITRGHCATGSCVTFGEFSSPKNGGLGEVSGGGS</sequence>
<evidence type="ECO:0000256" key="3">
    <source>
        <dbReference type="ARBA" id="ARBA00004906"/>
    </source>
</evidence>
<comment type="similarity">
    <text evidence="13">Belongs to the RING-type zinc finger family. ATL subfamily.</text>
</comment>
<keyword evidence="19" id="KW-1185">Reference proteome</keyword>
<keyword evidence="8 14" id="KW-0863">Zinc-finger</keyword>
<evidence type="ECO:0000256" key="16">
    <source>
        <dbReference type="SAM" id="Phobius"/>
    </source>
</evidence>
<reference evidence="18" key="2">
    <citation type="journal article" date="2023" name="Plants (Basel)">
        <title>Annotation of the Turnera subulata (Passifloraceae) Draft Genome Reveals the S-Locus Evolved after the Divergence of Turneroideae from Passifloroideae in a Stepwise Manner.</title>
        <authorList>
            <person name="Henning P.M."/>
            <person name="Roalson E.H."/>
            <person name="Mir W."/>
            <person name="McCubbin A.G."/>
            <person name="Shore J.S."/>
        </authorList>
    </citation>
    <scope>NUCLEOTIDE SEQUENCE</scope>
    <source>
        <strain evidence="18">F60SS</strain>
    </source>
</reference>
<dbReference type="InterPro" id="IPR053238">
    <property type="entry name" value="RING-H2_zinc_finger"/>
</dbReference>